<dbReference type="PANTHER" id="PTHR41700:SF1">
    <property type="entry name" value="N-ACETYLTRANSFERASE DOMAIN-CONTAINING PROTEIN"/>
    <property type="match status" value="1"/>
</dbReference>
<dbReference type="InterPro" id="IPR038764">
    <property type="entry name" value="GNAT_N_AcTrfase_prd"/>
</dbReference>
<evidence type="ECO:0000256" key="1">
    <source>
        <dbReference type="SAM" id="MobiDB-lite"/>
    </source>
</evidence>
<reference evidence="2" key="1">
    <citation type="submission" date="2024-05" db="EMBL/GenBank/DDBJ databases">
        <authorList>
            <person name="Cai S.Y."/>
            <person name="Jin L.M."/>
            <person name="Li H.R."/>
        </authorList>
    </citation>
    <scope>NUCLEOTIDE SEQUENCE</scope>
    <source>
        <strain evidence="2">A5-74</strain>
    </source>
</reference>
<dbReference type="SUPFAM" id="SSF55729">
    <property type="entry name" value="Acyl-CoA N-acyltransferases (Nat)"/>
    <property type="match status" value="1"/>
</dbReference>
<feature type="region of interest" description="Disordered" evidence="1">
    <location>
        <begin position="294"/>
        <end position="324"/>
    </location>
</feature>
<gene>
    <name evidence="2" type="ORF">ABLG96_01305</name>
</gene>
<name>A0AAU8DQE9_9ACTN</name>
<dbReference type="RefSeq" id="WP_353649627.1">
    <property type="nucleotide sequence ID" value="NZ_CP159218.1"/>
</dbReference>
<protein>
    <submittedName>
        <fullName evidence="2">GNAT family N-acetyltransferase</fullName>
    </submittedName>
</protein>
<accession>A0AAU8DQE9</accession>
<dbReference type="EMBL" id="CP159218">
    <property type="protein sequence ID" value="XCG64013.1"/>
    <property type="molecule type" value="Genomic_DNA"/>
</dbReference>
<dbReference type="AlphaFoldDB" id="A0AAU8DQE9"/>
<evidence type="ECO:0000313" key="2">
    <source>
        <dbReference type="EMBL" id="XCG64013.1"/>
    </source>
</evidence>
<organism evidence="2">
    <name type="scientific">Nakamurella sp. A5-74</name>
    <dbReference type="NCBI Taxonomy" id="3158264"/>
    <lineage>
        <taxon>Bacteria</taxon>
        <taxon>Bacillati</taxon>
        <taxon>Actinomycetota</taxon>
        <taxon>Actinomycetes</taxon>
        <taxon>Nakamurellales</taxon>
        <taxon>Nakamurellaceae</taxon>
        <taxon>Nakamurella</taxon>
    </lineage>
</organism>
<sequence>MTHLRGGHQLLVDRHTEQAAADAEAAAAAAGVRIVDVHDVDGFEDVRVLFDAVWQPDPGDEPVTRGLLNALVHCGNYCSAAFVGDRMVAASMGFLGLLPEPLLHSHITAVLPDRVGSGVGRAIKLHQRWWALQRGLQVITWTYDPLIRRNAYFNAVKLGALPVEYLVDFYGEMNDAINAGQGSDRLLSRWDLLQPHRSRPSSAPVRELITVVDGIPVLSEDPRSVATEVLAADQRAAPGAGRMRLSITLPADVEALRAADPVTAARWRAVVRHSLGSLMDLGWRVVDVSRDQGYLMESPEPPELTAPAGAGDPVQTQYRQGELS</sequence>
<dbReference type="PANTHER" id="PTHR41700">
    <property type="entry name" value="GCN5-RELATED N-ACETYLTRANSFERASE"/>
    <property type="match status" value="1"/>
</dbReference>
<feature type="compositionally biased region" description="Polar residues" evidence="1">
    <location>
        <begin position="314"/>
        <end position="324"/>
    </location>
</feature>
<proteinExistence type="predicted"/>
<dbReference type="InterPro" id="IPR016181">
    <property type="entry name" value="Acyl_CoA_acyltransferase"/>
</dbReference>